<dbReference type="PANTHER" id="PTHR43030:SF1">
    <property type="entry name" value="PHOSPHOENOLPYRUVATE SYNTHASE"/>
    <property type="match status" value="1"/>
</dbReference>
<evidence type="ECO:0000256" key="7">
    <source>
        <dbReference type="ARBA" id="ARBA00022679"/>
    </source>
</evidence>
<dbReference type="GO" id="GO:0008986">
    <property type="term" value="F:pyruvate, water dikinase activity"/>
    <property type="evidence" value="ECO:0007669"/>
    <property type="project" value="UniProtKB-EC"/>
</dbReference>
<keyword evidence="7" id="KW-0808">Transferase</keyword>
<evidence type="ECO:0000256" key="1">
    <source>
        <dbReference type="ARBA" id="ARBA00001946"/>
    </source>
</evidence>
<organism evidence="16 17">
    <name type="scientific">Kouleothrix aurantiaca</name>
    <dbReference type="NCBI Taxonomy" id="186479"/>
    <lineage>
        <taxon>Bacteria</taxon>
        <taxon>Bacillati</taxon>
        <taxon>Chloroflexota</taxon>
        <taxon>Chloroflexia</taxon>
        <taxon>Chloroflexales</taxon>
        <taxon>Roseiflexineae</taxon>
        <taxon>Roseiflexaceae</taxon>
        <taxon>Kouleothrix</taxon>
    </lineage>
</organism>
<evidence type="ECO:0000313" key="16">
    <source>
        <dbReference type="EMBL" id="KPV48326.1"/>
    </source>
</evidence>
<dbReference type="InterPro" id="IPR006319">
    <property type="entry name" value="PEP_synth"/>
</dbReference>
<evidence type="ECO:0000256" key="14">
    <source>
        <dbReference type="ARBA" id="ARBA00047700"/>
    </source>
</evidence>
<evidence type="ECO:0000256" key="9">
    <source>
        <dbReference type="ARBA" id="ARBA00022741"/>
    </source>
</evidence>
<evidence type="ECO:0000256" key="13">
    <source>
        <dbReference type="ARBA" id="ARBA00033470"/>
    </source>
</evidence>
<dbReference type="GO" id="GO:0005524">
    <property type="term" value="F:ATP binding"/>
    <property type="evidence" value="ECO:0007669"/>
    <property type="project" value="UniProtKB-KW"/>
</dbReference>
<accession>A0A0P9D6T8</accession>
<evidence type="ECO:0000256" key="12">
    <source>
        <dbReference type="ARBA" id="ARBA00022842"/>
    </source>
</evidence>
<gene>
    <name evidence="16" type="ORF">SE17_38660</name>
</gene>
<keyword evidence="10 16" id="KW-0418">Kinase</keyword>
<evidence type="ECO:0000256" key="8">
    <source>
        <dbReference type="ARBA" id="ARBA00022723"/>
    </source>
</evidence>
<proteinExistence type="inferred from homology"/>
<evidence type="ECO:0000256" key="4">
    <source>
        <dbReference type="ARBA" id="ARBA00007837"/>
    </source>
</evidence>
<dbReference type="InterPro" id="IPR002192">
    <property type="entry name" value="PPDK_AMP/ATP-bd"/>
</dbReference>
<dbReference type="EMBL" id="LJCR01002742">
    <property type="protein sequence ID" value="KPV48326.1"/>
    <property type="molecule type" value="Genomic_DNA"/>
</dbReference>
<dbReference type="EC" id="2.7.9.2" evidence="5"/>
<keyword evidence="11" id="KW-0067">ATP-binding</keyword>
<keyword evidence="8" id="KW-0479">Metal-binding</keyword>
<dbReference type="UniPathway" id="UPA00138"/>
<reference evidence="16 17" key="1">
    <citation type="submission" date="2015-09" db="EMBL/GenBank/DDBJ databases">
        <title>Draft genome sequence of Kouleothrix aurantiaca JCM 19913.</title>
        <authorList>
            <person name="Hemp J."/>
        </authorList>
    </citation>
    <scope>NUCLEOTIDE SEQUENCE [LARGE SCALE GENOMIC DNA]</scope>
    <source>
        <strain evidence="16 17">COM-B</strain>
    </source>
</reference>
<dbReference type="Gene3D" id="3.30.1490.20">
    <property type="entry name" value="ATP-grasp fold, A domain"/>
    <property type="match status" value="1"/>
</dbReference>
<dbReference type="AlphaFoldDB" id="A0A0P9D6T8"/>
<dbReference type="PANTHER" id="PTHR43030">
    <property type="entry name" value="PHOSPHOENOLPYRUVATE SYNTHASE"/>
    <property type="match status" value="1"/>
</dbReference>
<comment type="similarity">
    <text evidence="4">Belongs to the PEP-utilizing enzyme family.</text>
</comment>
<dbReference type="Proteomes" id="UP000050509">
    <property type="component" value="Unassembled WGS sequence"/>
</dbReference>
<comment type="caution">
    <text evidence="16">The sequence shown here is derived from an EMBL/GenBank/DDBJ whole genome shotgun (WGS) entry which is preliminary data.</text>
</comment>
<feature type="non-terminal residue" evidence="16">
    <location>
        <position position="160"/>
    </location>
</feature>
<feature type="domain" description="Pyruvate phosphate dikinase AMP/ATP-binding" evidence="15">
    <location>
        <begin position="16"/>
        <end position="160"/>
    </location>
</feature>
<evidence type="ECO:0000256" key="11">
    <source>
        <dbReference type="ARBA" id="ARBA00022840"/>
    </source>
</evidence>
<sequence>MNEFVLPLADADATLERVGGKGMSLAKMLAAGLPVPGGFHVTTAAYRMFVEENALQPRILAALAGLDAADTSALETAASTIGALFAAGTTPPAIAEALAAAYAALHNAPVAVRSSATAEDLPGASFAGQQETYLNIRGTDAVLAAVKKCWASLWTARAIA</sequence>
<protein>
    <recommendedName>
        <fullName evidence="6">Phosphoenolpyruvate synthase</fullName>
        <ecNumber evidence="5">2.7.9.2</ecNumber>
    </recommendedName>
    <alternativeName>
        <fullName evidence="13">Pyruvate, water dikinase</fullName>
    </alternativeName>
</protein>
<keyword evidence="9" id="KW-0547">Nucleotide-binding</keyword>
<keyword evidence="16" id="KW-0670">Pyruvate</keyword>
<dbReference type="SUPFAM" id="SSF56059">
    <property type="entry name" value="Glutathione synthetase ATP-binding domain-like"/>
    <property type="match status" value="1"/>
</dbReference>
<comment type="function">
    <text evidence="2">Catalyzes the phosphorylation of pyruvate to phosphoenolpyruvate.</text>
</comment>
<evidence type="ECO:0000313" key="17">
    <source>
        <dbReference type="Proteomes" id="UP000050509"/>
    </source>
</evidence>
<name>A0A0P9D6T8_9CHLR</name>
<comment type="pathway">
    <text evidence="3">Carbohydrate biosynthesis; gluconeogenesis.</text>
</comment>
<comment type="cofactor">
    <cofactor evidence="1">
        <name>Mg(2+)</name>
        <dbReference type="ChEBI" id="CHEBI:18420"/>
    </cofactor>
</comment>
<evidence type="ECO:0000256" key="3">
    <source>
        <dbReference type="ARBA" id="ARBA00004742"/>
    </source>
</evidence>
<evidence type="ECO:0000256" key="2">
    <source>
        <dbReference type="ARBA" id="ARBA00002988"/>
    </source>
</evidence>
<keyword evidence="17" id="KW-1185">Reference proteome</keyword>
<evidence type="ECO:0000256" key="5">
    <source>
        <dbReference type="ARBA" id="ARBA00011996"/>
    </source>
</evidence>
<evidence type="ECO:0000256" key="6">
    <source>
        <dbReference type="ARBA" id="ARBA00021623"/>
    </source>
</evidence>
<evidence type="ECO:0000256" key="10">
    <source>
        <dbReference type="ARBA" id="ARBA00022777"/>
    </source>
</evidence>
<dbReference type="Pfam" id="PF01326">
    <property type="entry name" value="PPDK_N"/>
    <property type="match status" value="1"/>
</dbReference>
<dbReference type="GO" id="GO:0046872">
    <property type="term" value="F:metal ion binding"/>
    <property type="evidence" value="ECO:0007669"/>
    <property type="project" value="UniProtKB-KW"/>
</dbReference>
<evidence type="ECO:0000259" key="15">
    <source>
        <dbReference type="Pfam" id="PF01326"/>
    </source>
</evidence>
<dbReference type="InterPro" id="IPR013815">
    <property type="entry name" value="ATP_grasp_subdomain_1"/>
</dbReference>
<dbReference type="GO" id="GO:0006094">
    <property type="term" value="P:gluconeogenesis"/>
    <property type="evidence" value="ECO:0007669"/>
    <property type="project" value="UniProtKB-UniPathway"/>
</dbReference>
<keyword evidence="12" id="KW-0460">Magnesium</keyword>
<comment type="catalytic activity">
    <reaction evidence="14">
        <text>pyruvate + ATP + H2O = phosphoenolpyruvate + AMP + phosphate + 2 H(+)</text>
        <dbReference type="Rhea" id="RHEA:11364"/>
        <dbReference type="ChEBI" id="CHEBI:15361"/>
        <dbReference type="ChEBI" id="CHEBI:15377"/>
        <dbReference type="ChEBI" id="CHEBI:15378"/>
        <dbReference type="ChEBI" id="CHEBI:30616"/>
        <dbReference type="ChEBI" id="CHEBI:43474"/>
        <dbReference type="ChEBI" id="CHEBI:58702"/>
        <dbReference type="ChEBI" id="CHEBI:456215"/>
        <dbReference type="EC" id="2.7.9.2"/>
    </reaction>
</comment>